<reference evidence="12" key="1">
    <citation type="submission" date="2016-03" db="EMBL/GenBank/DDBJ databases">
        <authorList>
            <person name="Guldener U."/>
        </authorList>
    </citation>
    <scope>NUCLEOTIDE SEQUENCE [LARGE SCALE GENOMIC DNA]</scope>
    <source>
        <strain evidence="12">04CH-RAC-A.6.1</strain>
    </source>
</reference>
<feature type="compositionally biased region" description="Polar residues" evidence="9">
    <location>
        <begin position="51"/>
        <end position="66"/>
    </location>
</feature>
<keyword evidence="5" id="KW-0949">S-adenosyl-L-methionine</keyword>
<dbReference type="GO" id="GO:0005634">
    <property type="term" value="C:nucleus"/>
    <property type="evidence" value="ECO:0007669"/>
    <property type="project" value="TreeGrafter"/>
</dbReference>
<evidence type="ECO:0000256" key="5">
    <source>
        <dbReference type="ARBA" id="ARBA00022691"/>
    </source>
</evidence>
<dbReference type="InterPro" id="IPR038459">
    <property type="entry name" value="MT_TRM10-typ_sf"/>
</dbReference>
<feature type="domain" description="SAM-dependent MTase TRM10-type" evidence="10">
    <location>
        <begin position="122"/>
        <end position="399"/>
    </location>
</feature>
<dbReference type="GO" id="GO:0000049">
    <property type="term" value="F:tRNA binding"/>
    <property type="evidence" value="ECO:0007669"/>
    <property type="project" value="TreeGrafter"/>
</dbReference>
<dbReference type="GO" id="GO:0052905">
    <property type="term" value="F:tRNA (guanosine(9)-N1)-methyltransferase activity"/>
    <property type="evidence" value="ECO:0007669"/>
    <property type="project" value="UniProtKB-EC"/>
</dbReference>
<dbReference type="PROSITE" id="PS51675">
    <property type="entry name" value="SAM_MT_TRM10"/>
    <property type="match status" value="1"/>
</dbReference>
<dbReference type="AlphaFoldDB" id="A0A1E1KK09"/>
<dbReference type="CDD" id="cd18089">
    <property type="entry name" value="SPOUT_Trm10-like"/>
    <property type="match status" value="1"/>
</dbReference>
<dbReference type="GO" id="GO:0002939">
    <property type="term" value="P:tRNA N1-guanine methylation"/>
    <property type="evidence" value="ECO:0007669"/>
    <property type="project" value="TreeGrafter"/>
</dbReference>
<feature type="region of interest" description="Disordered" evidence="9">
    <location>
        <begin position="403"/>
        <end position="450"/>
    </location>
</feature>
<evidence type="ECO:0000313" key="12">
    <source>
        <dbReference type="Proteomes" id="UP000178912"/>
    </source>
</evidence>
<dbReference type="OrthoDB" id="278300at2759"/>
<evidence type="ECO:0000259" key="10">
    <source>
        <dbReference type="PROSITE" id="PS51675"/>
    </source>
</evidence>
<evidence type="ECO:0000256" key="2">
    <source>
        <dbReference type="ARBA" id="ARBA00020451"/>
    </source>
</evidence>
<dbReference type="Proteomes" id="UP000178912">
    <property type="component" value="Unassembled WGS sequence"/>
</dbReference>
<keyword evidence="12" id="KW-1185">Reference proteome</keyword>
<feature type="compositionally biased region" description="Basic and acidic residues" evidence="9">
    <location>
        <begin position="41"/>
        <end position="50"/>
    </location>
</feature>
<dbReference type="EMBL" id="FJUX01000036">
    <property type="protein sequence ID" value="CZS98356.1"/>
    <property type="molecule type" value="Genomic_DNA"/>
</dbReference>
<dbReference type="PANTHER" id="PTHR13563">
    <property type="entry name" value="TRNA (GUANINE-9-) METHYLTRANSFERASE"/>
    <property type="match status" value="1"/>
</dbReference>
<dbReference type="InterPro" id="IPR007356">
    <property type="entry name" value="tRNA_m1G_MeTrfase_euk"/>
</dbReference>
<evidence type="ECO:0000256" key="7">
    <source>
        <dbReference type="ARBA" id="ARBA00032166"/>
    </source>
</evidence>
<evidence type="ECO:0000256" key="6">
    <source>
        <dbReference type="ARBA" id="ARBA00031792"/>
    </source>
</evidence>
<evidence type="ECO:0000313" key="11">
    <source>
        <dbReference type="EMBL" id="CZS98356.1"/>
    </source>
</evidence>
<keyword evidence="4 11" id="KW-0808">Transferase</keyword>
<feature type="compositionally biased region" description="Polar residues" evidence="9">
    <location>
        <begin position="14"/>
        <end position="31"/>
    </location>
</feature>
<name>A0A1E1KK09_9HELO</name>
<dbReference type="Gene3D" id="3.40.1280.30">
    <property type="match status" value="1"/>
</dbReference>
<comment type="catalytic activity">
    <reaction evidence="8">
        <text>guanosine(9) in tRNA + S-adenosyl-L-methionine = N(1)-methylguanosine(9) in tRNA + S-adenosyl-L-homocysteine + H(+)</text>
        <dbReference type="Rhea" id="RHEA:43156"/>
        <dbReference type="Rhea" id="RHEA-COMP:10367"/>
        <dbReference type="Rhea" id="RHEA-COMP:10368"/>
        <dbReference type="ChEBI" id="CHEBI:15378"/>
        <dbReference type="ChEBI" id="CHEBI:57856"/>
        <dbReference type="ChEBI" id="CHEBI:59789"/>
        <dbReference type="ChEBI" id="CHEBI:73542"/>
        <dbReference type="ChEBI" id="CHEBI:74269"/>
        <dbReference type="EC" id="2.1.1.221"/>
    </reaction>
</comment>
<evidence type="ECO:0000256" key="4">
    <source>
        <dbReference type="ARBA" id="ARBA00022679"/>
    </source>
</evidence>
<proteinExistence type="predicted"/>
<dbReference type="EC" id="2.1.1.221" evidence="1"/>
<keyword evidence="3 11" id="KW-0489">Methyltransferase</keyword>
<evidence type="ECO:0000256" key="3">
    <source>
        <dbReference type="ARBA" id="ARBA00022603"/>
    </source>
</evidence>
<organism evidence="11 12">
    <name type="scientific">Rhynchosporium agropyri</name>
    <dbReference type="NCBI Taxonomy" id="914238"/>
    <lineage>
        <taxon>Eukaryota</taxon>
        <taxon>Fungi</taxon>
        <taxon>Dikarya</taxon>
        <taxon>Ascomycota</taxon>
        <taxon>Pezizomycotina</taxon>
        <taxon>Leotiomycetes</taxon>
        <taxon>Helotiales</taxon>
        <taxon>Ploettnerulaceae</taxon>
        <taxon>Rhynchosporium</taxon>
    </lineage>
</organism>
<dbReference type="InterPro" id="IPR028564">
    <property type="entry name" value="MT_TRM10-typ"/>
</dbReference>
<evidence type="ECO:0000256" key="1">
    <source>
        <dbReference type="ARBA" id="ARBA00012797"/>
    </source>
</evidence>
<accession>A0A1E1KK09</accession>
<evidence type="ECO:0000256" key="8">
    <source>
        <dbReference type="ARBA" id="ARBA00048434"/>
    </source>
</evidence>
<protein>
    <recommendedName>
        <fullName evidence="2">tRNA (guanine(9)-N1)-methyltransferase</fullName>
        <ecNumber evidence="1">2.1.1.221</ecNumber>
    </recommendedName>
    <alternativeName>
        <fullName evidence="7">tRNA methyltransferase 10</fullName>
    </alternativeName>
    <alternativeName>
        <fullName evidence="6">tRNA(m1G9)-methyltransferase</fullName>
    </alternativeName>
</protein>
<sequence>MAESEERPSKIRKLNTSDGATETLQNDSTSIDAPPPQMAVEADRTGEDSKVSQVPSTTSDPPLSRNQLKKLRKQQQWEASKEFRKDKRKTLHREKQARKAEARKELNEKIAKGEIKRSEIAKPKVYHRPIQTPISFVLDCDFNELMTEKEIISLSAQITRSYSDNKTNPYRAHLAISSWGGPLKDRFENVLSSTHLSWKGVKFFEGDFVAAAKEMDGIMRGPEGGKLVGAFITNNSVLKKDFSVESEPAHRDEATTEAEGNPELARRFEAEENLKSAPEVNTSVGQPSTAKIEEISEEHQPSIVYLSSDSETTLSVLSPNTTYIIGGIVDKNRHKGLCNKRAMERGIPTARLPIGEYMTMASRSVLAVNHVVEIMLAWMETGDWGEAFIKVIPKRKEAKLRNNRIVQSEDGDNDEEPGASQSEAGVGEDREENDPSPKEESSGLESNKPS</sequence>
<dbReference type="PANTHER" id="PTHR13563:SF13">
    <property type="entry name" value="TRNA METHYLTRANSFERASE 10 HOMOLOG A"/>
    <property type="match status" value="1"/>
</dbReference>
<gene>
    <name evidence="11" type="ORF">RAG0_07135</name>
</gene>
<evidence type="ECO:0000256" key="9">
    <source>
        <dbReference type="SAM" id="MobiDB-lite"/>
    </source>
</evidence>
<feature type="region of interest" description="Disordered" evidence="9">
    <location>
        <begin position="1"/>
        <end position="101"/>
    </location>
</feature>